<evidence type="ECO:0000256" key="1">
    <source>
        <dbReference type="ARBA" id="ARBA00022679"/>
    </source>
</evidence>
<dbReference type="AlphaFoldDB" id="A0A4P6YWD7"/>
<dbReference type="OrthoDB" id="5419426at2"/>
<organism evidence="4 5">
    <name type="scientific">Periweissella cryptocerci</name>
    <dbReference type="NCBI Taxonomy" id="2506420"/>
    <lineage>
        <taxon>Bacteria</taxon>
        <taxon>Bacillati</taxon>
        <taxon>Bacillota</taxon>
        <taxon>Bacilli</taxon>
        <taxon>Lactobacillales</taxon>
        <taxon>Lactobacillaceae</taxon>
        <taxon>Periweissella</taxon>
    </lineage>
</organism>
<gene>
    <name evidence="4" type="ORF">EQG49_12165</name>
</gene>
<dbReference type="KEGG" id="wei:EQG49_12165"/>
<accession>A0A4P6YWD7</accession>
<dbReference type="PANTHER" id="PTHR43877">
    <property type="entry name" value="AMINOALKYLPHOSPHONATE N-ACETYLTRANSFERASE-RELATED-RELATED"/>
    <property type="match status" value="1"/>
</dbReference>
<dbReference type="Proteomes" id="UP000292886">
    <property type="component" value="Chromosome"/>
</dbReference>
<dbReference type="SUPFAM" id="SSF55729">
    <property type="entry name" value="Acyl-CoA N-acyltransferases (Nat)"/>
    <property type="match status" value="1"/>
</dbReference>
<proteinExistence type="predicted"/>
<evidence type="ECO:0000256" key="2">
    <source>
        <dbReference type="ARBA" id="ARBA00023315"/>
    </source>
</evidence>
<dbReference type="CDD" id="cd04301">
    <property type="entry name" value="NAT_SF"/>
    <property type="match status" value="1"/>
</dbReference>
<keyword evidence="2" id="KW-0012">Acyltransferase</keyword>
<dbReference type="PANTHER" id="PTHR43877:SF2">
    <property type="entry name" value="AMINOALKYLPHOSPHONATE N-ACETYLTRANSFERASE-RELATED"/>
    <property type="match status" value="1"/>
</dbReference>
<dbReference type="EMBL" id="CP037940">
    <property type="protein sequence ID" value="QBO37154.1"/>
    <property type="molecule type" value="Genomic_DNA"/>
</dbReference>
<keyword evidence="1 4" id="KW-0808">Transferase</keyword>
<name>A0A4P6YWD7_9LACO</name>
<protein>
    <submittedName>
        <fullName evidence="4">GNAT family N-acetyltransferase</fullName>
    </submittedName>
</protein>
<dbReference type="PROSITE" id="PS51186">
    <property type="entry name" value="GNAT"/>
    <property type="match status" value="1"/>
</dbReference>
<evidence type="ECO:0000313" key="4">
    <source>
        <dbReference type="EMBL" id="QBO37154.1"/>
    </source>
</evidence>
<dbReference type="Pfam" id="PF00583">
    <property type="entry name" value="Acetyltransf_1"/>
    <property type="match status" value="1"/>
</dbReference>
<dbReference type="InterPro" id="IPR016181">
    <property type="entry name" value="Acyl_CoA_acyltransferase"/>
</dbReference>
<evidence type="ECO:0000313" key="5">
    <source>
        <dbReference type="Proteomes" id="UP000292886"/>
    </source>
</evidence>
<evidence type="ECO:0000259" key="3">
    <source>
        <dbReference type="PROSITE" id="PS51186"/>
    </source>
</evidence>
<dbReference type="InterPro" id="IPR050832">
    <property type="entry name" value="Bact_Acetyltransf"/>
</dbReference>
<reference evidence="5" key="1">
    <citation type="submission" date="2019-03" db="EMBL/GenBank/DDBJ databases">
        <title>Weissella sp. 26KH-42 Genome sequencing.</title>
        <authorList>
            <person name="Heo J."/>
            <person name="Kim S.-J."/>
            <person name="Kim J.-S."/>
            <person name="Hong S.-B."/>
            <person name="Kwon S.-W."/>
        </authorList>
    </citation>
    <scope>NUCLEOTIDE SEQUENCE [LARGE SCALE GENOMIC DNA]</scope>
    <source>
        <strain evidence="5">26KH-42</strain>
    </source>
</reference>
<keyword evidence="5" id="KW-1185">Reference proteome</keyword>
<dbReference type="RefSeq" id="WP_133364231.1">
    <property type="nucleotide sequence ID" value="NZ_CP037940.1"/>
</dbReference>
<dbReference type="InterPro" id="IPR000182">
    <property type="entry name" value="GNAT_dom"/>
</dbReference>
<dbReference type="Gene3D" id="3.40.630.30">
    <property type="match status" value="1"/>
</dbReference>
<dbReference type="GO" id="GO:0016747">
    <property type="term" value="F:acyltransferase activity, transferring groups other than amino-acyl groups"/>
    <property type="evidence" value="ECO:0007669"/>
    <property type="project" value="InterPro"/>
</dbReference>
<feature type="domain" description="N-acetyltransferase" evidence="3">
    <location>
        <begin position="1"/>
        <end position="159"/>
    </location>
</feature>
<sequence>MQIRAIEPKDDAALQAIIKVNLKNNNLVLPGTAYYDPELAHLSAYYATHAPSRYFVLVDDMGAVLGGVGVAPFDLERGIAELQKLYIAPNEQGKGYSKMLMDAALAFAQTEFKALYLETHTNLVAALGLYDRYGFERLSAPIAGSEHSTMNVWMLKKFS</sequence>